<sequence length="205" mass="22100">MPNDKIPVLFMYTSPLTQSPSGVDVSISRPIDPGTDIWRESLRETVAYTLNSTEAFYTHSKILVTVLNRPVVGIAAALISFSDFISCAPHAYLLTPFTSFGLIAEGGASVGFVRCMGASKATEALLMSRKILADDLVACGFVNKIFKDCGEGEDEKLSERVVAHVDDILGPHLVGSSLLKTKKFLVLSMKRQIDQSVVTELMGGG</sequence>
<evidence type="ECO:0000313" key="7">
    <source>
        <dbReference type="Proteomes" id="UP000624244"/>
    </source>
</evidence>
<dbReference type="AlphaFoldDB" id="A0A8H5ZMK6"/>
<organism evidence="6 7">
    <name type="scientific">Cochliobolus sativus</name>
    <name type="common">Common root rot and spot blotch fungus</name>
    <name type="synonym">Bipolaris sorokiniana</name>
    <dbReference type="NCBI Taxonomy" id="45130"/>
    <lineage>
        <taxon>Eukaryota</taxon>
        <taxon>Fungi</taxon>
        <taxon>Dikarya</taxon>
        <taxon>Ascomycota</taxon>
        <taxon>Pezizomycotina</taxon>
        <taxon>Dothideomycetes</taxon>
        <taxon>Pleosporomycetidae</taxon>
        <taxon>Pleosporales</taxon>
        <taxon>Pleosporineae</taxon>
        <taxon>Pleosporaceae</taxon>
        <taxon>Bipolaris</taxon>
    </lineage>
</organism>
<dbReference type="InterPro" id="IPR051053">
    <property type="entry name" value="ECH/Chromodomain_protein"/>
</dbReference>
<comment type="caution">
    <text evidence="6">The sequence shown here is derived from an EMBL/GenBank/DDBJ whole genome shotgun (WGS) entry which is preliminary data.</text>
</comment>
<dbReference type="InterPro" id="IPR029045">
    <property type="entry name" value="ClpP/crotonase-like_dom_sf"/>
</dbReference>
<dbReference type="SUPFAM" id="SSF52096">
    <property type="entry name" value="ClpP/crotonase"/>
    <property type="match status" value="1"/>
</dbReference>
<gene>
    <name evidence="6" type="ORF">GGP41_004384</name>
</gene>
<keyword evidence="3" id="KW-0843">Virulence</keyword>
<dbReference type="GO" id="GO:0006635">
    <property type="term" value="P:fatty acid beta-oxidation"/>
    <property type="evidence" value="ECO:0007669"/>
    <property type="project" value="TreeGrafter"/>
</dbReference>
<evidence type="ECO:0000256" key="5">
    <source>
        <dbReference type="ARBA" id="ARBA00023235"/>
    </source>
</evidence>
<evidence type="ECO:0000256" key="3">
    <source>
        <dbReference type="ARBA" id="ARBA00023026"/>
    </source>
</evidence>
<dbReference type="Pfam" id="PF00378">
    <property type="entry name" value="ECH_1"/>
    <property type="match status" value="1"/>
</dbReference>
<dbReference type="Proteomes" id="UP000624244">
    <property type="component" value="Unassembled WGS sequence"/>
</dbReference>
<dbReference type="GO" id="GO:0005782">
    <property type="term" value="C:peroxisomal matrix"/>
    <property type="evidence" value="ECO:0007669"/>
    <property type="project" value="TreeGrafter"/>
</dbReference>
<proteinExistence type="predicted"/>
<evidence type="ECO:0000256" key="2">
    <source>
        <dbReference type="ARBA" id="ARBA00004685"/>
    </source>
</evidence>
<dbReference type="Gene3D" id="3.90.226.10">
    <property type="entry name" value="2-enoyl-CoA Hydratase, Chain A, domain 1"/>
    <property type="match status" value="1"/>
</dbReference>
<evidence type="ECO:0000313" key="6">
    <source>
        <dbReference type="EMBL" id="KAF5851634.1"/>
    </source>
</evidence>
<dbReference type="InterPro" id="IPR001753">
    <property type="entry name" value="Enoyl-CoA_hydra/iso"/>
</dbReference>
<keyword evidence="5" id="KW-0413">Isomerase</keyword>
<keyword evidence="4" id="KW-0576">Peroxisome</keyword>
<dbReference type="GO" id="GO:0004165">
    <property type="term" value="F:delta(3)-delta(2)-enoyl-CoA isomerase activity"/>
    <property type="evidence" value="ECO:0007669"/>
    <property type="project" value="UniProtKB-ARBA"/>
</dbReference>
<comment type="pathway">
    <text evidence="2">Mycotoxin biosynthesis.</text>
</comment>
<comment type="subcellular location">
    <subcellularLocation>
        <location evidence="1">Peroxisome</location>
    </subcellularLocation>
</comment>
<evidence type="ECO:0000256" key="1">
    <source>
        <dbReference type="ARBA" id="ARBA00004275"/>
    </source>
</evidence>
<dbReference type="CDD" id="cd06558">
    <property type="entry name" value="crotonase-like"/>
    <property type="match status" value="1"/>
</dbReference>
<dbReference type="EMBL" id="WNKQ01000005">
    <property type="protein sequence ID" value="KAF5851634.1"/>
    <property type="molecule type" value="Genomic_DNA"/>
</dbReference>
<evidence type="ECO:0000256" key="4">
    <source>
        <dbReference type="ARBA" id="ARBA00023140"/>
    </source>
</evidence>
<dbReference type="PANTHER" id="PTHR43684:SF1">
    <property type="entry name" value="ENOYL-COA DELTA ISOMERASE 2"/>
    <property type="match status" value="1"/>
</dbReference>
<name>A0A8H5ZMK6_COCSA</name>
<dbReference type="PANTHER" id="PTHR43684">
    <property type="match status" value="1"/>
</dbReference>
<reference evidence="6" key="1">
    <citation type="submission" date="2019-11" db="EMBL/GenBank/DDBJ databases">
        <title>Bipolaris sorokiniana Genome sequencing.</title>
        <authorList>
            <person name="Wang H."/>
        </authorList>
    </citation>
    <scope>NUCLEOTIDE SEQUENCE</scope>
</reference>
<accession>A0A8H5ZMK6</accession>
<protein>
    <submittedName>
        <fullName evidence="6">Uncharacterized protein</fullName>
    </submittedName>
</protein>